<reference evidence="1" key="1">
    <citation type="journal article" date="2021" name="Proc. Natl. Acad. Sci. U.S.A.">
        <title>A Catalog of Tens of Thousands of Viruses from Human Metagenomes Reveals Hidden Associations with Chronic Diseases.</title>
        <authorList>
            <person name="Tisza M.J."/>
            <person name="Buck C.B."/>
        </authorList>
    </citation>
    <scope>NUCLEOTIDE SEQUENCE</scope>
    <source>
        <strain evidence="1">Ctrgt10</strain>
    </source>
</reference>
<evidence type="ECO:0000313" key="1">
    <source>
        <dbReference type="EMBL" id="DAD78211.1"/>
    </source>
</evidence>
<dbReference type="EMBL" id="BK014839">
    <property type="protein sequence ID" value="DAD78211.1"/>
    <property type="molecule type" value="Genomic_DNA"/>
</dbReference>
<name>A0A8S5M8B7_9CAUD</name>
<accession>A0A8S5M8B7</accession>
<organism evidence="1">
    <name type="scientific">Siphoviridae sp. ctrgt10</name>
    <dbReference type="NCBI Taxonomy" id="2826479"/>
    <lineage>
        <taxon>Viruses</taxon>
        <taxon>Duplodnaviria</taxon>
        <taxon>Heunggongvirae</taxon>
        <taxon>Uroviricota</taxon>
        <taxon>Caudoviricetes</taxon>
    </lineage>
</organism>
<sequence>MKNYYANYDIDNITVGEDGYIVLHISKYKKCDCYRTKKVRRYLTEYEKGFYAALHGRAPVDYIVENKSYCVGTKECEFCTCGGDRRKCDFYKHTDKDDEKERD</sequence>
<protein>
    <submittedName>
        <fullName evidence="1">Uncharacterized protein</fullName>
    </submittedName>
</protein>
<proteinExistence type="predicted"/>